<comment type="cofactor">
    <cofactor evidence="3">
        <name>Mg(2+)</name>
        <dbReference type="ChEBI" id="CHEBI:18420"/>
    </cofactor>
    <text evidence="3">Binds 2 magnesium ions per subunit.</text>
</comment>
<keyword evidence="2" id="KW-0378">Hydrolase</keyword>
<dbReference type="HOGENOM" id="CLU_024566_8_1_0"/>
<proteinExistence type="inferred from homology"/>
<dbReference type="STRING" id="575540.Isop_2498"/>
<evidence type="ECO:0000256" key="1">
    <source>
        <dbReference type="ARBA" id="ARBA00010702"/>
    </source>
</evidence>
<dbReference type="Gene3D" id="1.10.4080.10">
    <property type="entry name" value="ADP-ribosylation/Crystallin J1"/>
    <property type="match status" value="1"/>
</dbReference>
<dbReference type="Proteomes" id="UP000008631">
    <property type="component" value="Chromosome"/>
</dbReference>
<sequence length="310" mass="33515">MPTRAQRIEGGLWGLLVGDAVGVPYEFKKPEQIPPRHMIDMIPPPDFPRAHQSIPIGSWSDDGAQALALLDSLLDRGQLDPDDLGRRLIDWFNEGRYAVGGVVFDLGLQTSHAIRNLISGVPADRSGPSEESANGNGSLMRVLPLALWHNGDDAELVRDAFAQSAVTHGHLRSKLCCALNCLWARRLLDEAADPWAEAVLALRTILAGDQTALEELETVIRPDDPPHGQGTGYVLDCLHSARLCLEAGTYPEVIHAAIALGNDTDTTACVAGGLAGIRDGVAAIPKTWLDQLRDKHQVQPLLDRLLALRA</sequence>
<gene>
    <name evidence="4" type="ordered locus">Isop_2498</name>
</gene>
<dbReference type="RefSeq" id="WP_013565358.1">
    <property type="nucleotide sequence ID" value="NC_014962.1"/>
</dbReference>
<accession>E8QXM2</accession>
<dbReference type="AlphaFoldDB" id="E8QXM2"/>
<protein>
    <submittedName>
        <fullName evidence="4">ADP-ribosylation/Crystallin J1</fullName>
    </submittedName>
</protein>
<feature type="binding site" evidence="3">
    <location>
        <position position="265"/>
    </location>
    <ligand>
        <name>Mg(2+)</name>
        <dbReference type="ChEBI" id="CHEBI:18420"/>
        <label>1</label>
    </ligand>
</feature>
<dbReference type="eggNOG" id="COG1397">
    <property type="taxonomic scope" value="Bacteria"/>
</dbReference>
<dbReference type="OrthoDB" id="9798107at2"/>
<dbReference type="InParanoid" id="E8QXM2"/>
<dbReference type="GO" id="GO:0016787">
    <property type="term" value="F:hydrolase activity"/>
    <property type="evidence" value="ECO:0007669"/>
    <property type="project" value="UniProtKB-KW"/>
</dbReference>
<feature type="binding site" evidence="3">
    <location>
        <position position="266"/>
    </location>
    <ligand>
        <name>Mg(2+)</name>
        <dbReference type="ChEBI" id="CHEBI:18420"/>
        <label>1</label>
    </ligand>
</feature>
<dbReference type="PANTHER" id="PTHR16222:SF24">
    <property type="entry name" value="ADP-RIBOSYLHYDROLASE ARH3"/>
    <property type="match status" value="1"/>
</dbReference>
<dbReference type="InterPro" id="IPR050792">
    <property type="entry name" value="ADP-ribosylglycohydrolase"/>
</dbReference>
<evidence type="ECO:0000313" key="5">
    <source>
        <dbReference type="Proteomes" id="UP000008631"/>
    </source>
</evidence>
<keyword evidence="3" id="KW-0460">Magnesium</keyword>
<dbReference type="EMBL" id="CP002353">
    <property type="protein sequence ID" value="ADV63070.1"/>
    <property type="molecule type" value="Genomic_DNA"/>
</dbReference>
<keyword evidence="5" id="KW-1185">Reference proteome</keyword>
<dbReference type="SUPFAM" id="SSF101478">
    <property type="entry name" value="ADP-ribosylglycohydrolase"/>
    <property type="match status" value="1"/>
</dbReference>
<feature type="binding site" evidence="3">
    <location>
        <position position="263"/>
    </location>
    <ligand>
        <name>Mg(2+)</name>
        <dbReference type="ChEBI" id="CHEBI:18420"/>
        <label>1</label>
    </ligand>
</feature>
<dbReference type="FunCoup" id="E8QXM2">
    <property type="interactions" value="183"/>
</dbReference>
<dbReference type="GO" id="GO:0046872">
    <property type="term" value="F:metal ion binding"/>
    <property type="evidence" value="ECO:0007669"/>
    <property type="project" value="UniProtKB-KW"/>
</dbReference>
<dbReference type="InterPro" id="IPR036705">
    <property type="entry name" value="Ribosyl_crysJ1_sf"/>
</dbReference>
<dbReference type="InterPro" id="IPR005502">
    <property type="entry name" value="Ribosyl_crysJ1"/>
</dbReference>
<comment type="similarity">
    <text evidence="1">Belongs to the ADP-ribosylglycohydrolase family.</text>
</comment>
<feature type="binding site" evidence="3">
    <location>
        <position position="61"/>
    </location>
    <ligand>
        <name>Mg(2+)</name>
        <dbReference type="ChEBI" id="CHEBI:18420"/>
        <label>1</label>
    </ligand>
</feature>
<evidence type="ECO:0000256" key="2">
    <source>
        <dbReference type="ARBA" id="ARBA00022801"/>
    </source>
</evidence>
<name>E8QXM2_ISOPI</name>
<evidence type="ECO:0000256" key="3">
    <source>
        <dbReference type="PIRSR" id="PIRSR605502-1"/>
    </source>
</evidence>
<dbReference type="KEGG" id="ipa:Isop_2498"/>
<feature type="binding site" evidence="3">
    <location>
        <position position="60"/>
    </location>
    <ligand>
        <name>Mg(2+)</name>
        <dbReference type="ChEBI" id="CHEBI:18420"/>
        <label>1</label>
    </ligand>
</feature>
<dbReference type="Pfam" id="PF03747">
    <property type="entry name" value="ADP_ribosyl_GH"/>
    <property type="match status" value="1"/>
</dbReference>
<dbReference type="PANTHER" id="PTHR16222">
    <property type="entry name" value="ADP-RIBOSYLGLYCOHYDROLASE"/>
    <property type="match status" value="1"/>
</dbReference>
<feature type="binding site" evidence="3">
    <location>
        <position position="62"/>
    </location>
    <ligand>
        <name>Mg(2+)</name>
        <dbReference type="ChEBI" id="CHEBI:18420"/>
        <label>1</label>
    </ligand>
</feature>
<evidence type="ECO:0000313" key="4">
    <source>
        <dbReference type="EMBL" id="ADV63070.1"/>
    </source>
</evidence>
<keyword evidence="3" id="KW-0479">Metal-binding</keyword>
<organism evidence="4 5">
    <name type="scientific">Isosphaera pallida (strain ATCC 43644 / DSM 9630 / IS1B)</name>
    <dbReference type="NCBI Taxonomy" id="575540"/>
    <lineage>
        <taxon>Bacteria</taxon>
        <taxon>Pseudomonadati</taxon>
        <taxon>Planctomycetota</taxon>
        <taxon>Planctomycetia</taxon>
        <taxon>Isosphaerales</taxon>
        <taxon>Isosphaeraceae</taxon>
        <taxon>Isosphaera</taxon>
    </lineage>
</organism>
<reference key="1">
    <citation type="submission" date="2010-11" db="EMBL/GenBank/DDBJ databases">
        <title>The complete sequence of chromosome of Isophaera pallida ATCC 43644.</title>
        <authorList>
            <consortium name="US DOE Joint Genome Institute (JGI-PGF)"/>
            <person name="Lucas S."/>
            <person name="Copeland A."/>
            <person name="Lapidus A."/>
            <person name="Bruce D."/>
            <person name="Goodwin L."/>
            <person name="Pitluck S."/>
            <person name="Kyrpides N."/>
            <person name="Mavromatis K."/>
            <person name="Pagani I."/>
            <person name="Ivanova N."/>
            <person name="Saunders E."/>
            <person name="Brettin T."/>
            <person name="Detter J.C."/>
            <person name="Han C."/>
            <person name="Tapia R."/>
            <person name="Land M."/>
            <person name="Hauser L."/>
            <person name="Markowitz V."/>
            <person name="Cheng J.-F."/>
            <person name="Hugenholtz P."/>
            <person name="Woyke T."/>
            <person name="Wu D."/>
            <person name="Eisen J.A."/>
        </authorList>
    </citation>
    <scope>NUCLEOTIDE SEQUENCE</scope>
    <source>
        <strain>ATCC 43644</strain>
    </source>
</reference>
<reference evidence="4 5" key="2">
    <citation type="journal article" date="2011" name="Stand. Genomic Sci.">
        <title>Complete genome sequence of Isosphaera pallida type strain (IS1B).</title>
        <authorList>
            <consortium name="US DOE Joint Genome Institute (JGI-PGF)"/>
            <person name="Goker M."/>
            <person name="Cleland D."/>
            <person name="Saunders E."/>
            <person name="Lapidus A."/>
            <person name="Nolan M."/>
            <person name="Lucas S."/>
            <person name="Hammon N."/>
            <person name="Deshpande S."/>
            <person name="Cheng J.F."/>
            <person name="Tapia R."/>
            <person name="Han C."/>
            <person name="Goodwin L."/>
            <person name="Pitluck S."/>
            <person name="Liolios K."/>
            <person name="Pagani I."/>
            <person name="Ivanova N."/>
            <person name="Mavromatis K."/>
            <person name="Pati A."/>
            <person name="Chen A."/>
            <person name="Palaniappan K."/>
            <person name="Land M."/>
            <person name="Hauser L."/>
            <person name="Chang Y.J."/>
            <person name="Jeffries C.D."/>
            <person name="Detter J.C."/>
            <person name="Beck B."/>
            <person name="Woyke T."/>
            <person name="Bristow J."/>
            <person name="Eisen J.A."/>
            <person name="Markowitz V."/>
            <person name="Hugenholtz P."/>
            <person name="Kyrpides N.C."/>
            <person name="Klenk H.P."/>
        </authorList>
    </citation>
    <scope>NUCLEOTIDE SEQUENCE [LARGE SCALE GENOMIC DNA]</scope>
    <source>
        <strain evidence="5">ATCC 43644 / DSM 9630 / IS1B</strain>
    </source>
</reference>